<dbReference type="Pfam" id="PF14316">
    <property type="entry name" value="DUF4381"/>
    <property type="match status" value="1"/>
</dbReference>
<feature type="transmembrane region" description="Helical" evidence="1">
    <location>
        <begin position="27"/>
        <end position="47"/>
    </location>
</feature>
<organism evidence="2 3">
    <name type="scientific">Photobacterium angustum</name>
    <dbReference type="NCBI Taxonomy" id="661"/>
    <lineage>
        <taxon>Bacteria</taxon>
        <taxon>Pseudomonadati</taxon>
        <taxon>Pseudomonadota</taxon>
        <taxon>Gammaproteobacteria</taxon>
        <taxon>Vibrionales</taxon>
        <taxon>Vibrionaceae</taxon>
        <taxon>Photobacterium</taxon>
    </lineage>
</organism>
<reference evidence="2 3" key="1">
    <citation type="submission" date="2016-12" db="EMBL/GenBank/DDBJ databases">
        <title>Diversity of luminous bacteria.</title>
        <authorList>
            <person name="Yoshizawa S."/>
            <person name="Kogure K."/>
        </authorList>
    </citation>
    <scope>NUCLEOTIDE SEQUENCE [LARGE SCALE GENOMIC DNA]</scope>
    <source>
        <strain evidence="2 3">LC1-200</strain>
    </source>
</reference>
<evidence type="ECO:0008006" key="4">
    <source>
        <dbReference type="Google" id="ProtNLM"/>
    </source>
</evidence>
<name>A0A2S7VK51_PHOAN</name>
<dbReference type="InterPro" id="IPR025489">
    <property type="entry name" value="DUF4381"/>
</dbReference>
<protein>
    <recommendedName>
        <fullName evidence="4">DUF4381 domain-containing protein</fullName>
    </recommendedName>
</protein>
<accession>A0A2S7VK51</accession>
<evidence type="ECO:0000313" key="2">
    <source>
        <dbReference type="EMBL" id="PQJ62040.1"/>
    </source>
</evidence>
<proteinExistence type="predicted"/>
<evidence type="ECO:0000313" key="3">
    <source>
        <dbReference type="Proteomes" id="UP000238730"/>
    </source>
</evidence>
<gene>
    <name evidence="2" type="ORF">BTO08_17450</name>
</gene>
<dbReference type="Proteomes" id="UP000238730">
    <property type="component" value="Unassembled WGS sequence"/>
</dbReference>
<keyword evidence="1" id="KW-1133">Transmembrane helix</keyword>
<evidence type="ECO:0000256" key="1">
    <source>
        <dbReference type="SAM" id="Phobius"/>
    </source>
</evidence>
<comment type="caution">
    <text evidence="2">The sequence shown here is derived from an EMBL/GenBank/DDBJ whole genome shotgun (WGS) entry which is preliminary data.</text>
</comment>
<dbReference type="EMBL" id="MSCJ01000003">
    <property type="protein sequence ID" value="PQJ62040.1"/>
    <property type="molecule type" value="Genomic_DNA"/>
</dbReference>
<keyword evidence="1" id="KW-0812">Transmembrane</keyword>
<keyword evidence="1" id="KW-0472">Membrane</keyword>
<dbReference type="OrthoDB" id="283083at2"/>
<dbReference type="RefSeq" id="WP_105061877.1">
    <property type="nucleotide sequence ID" value="NZ_MSCJ01000003.1"/>
</dbReference>
<sequence length="169" mass="18967">MATPSVQQLPLADIHLPQAPNFWPLAWGWWVLFAVVILAIVVIVTLIRRKKHTNAAQKEALQKLSLITEEQGLPALNTLLKQAALSYYSRTIVAPLTGEAWLAFLDNQLPVKYSGFSELKPVWLSGSFSNTPLSSDDFQQCKTMTKTWLKHALPPRKLPMMTQKESSNV</sequence>
<dbReference type="AlphaFoldDB" id="A0A2S7VK51"/>